<dbReference type="Pfam" id="PF04230">
    <property type="entry name" value="PS_pyruv_trans"/>
    <property type="match status" value="1"/>
</dbReference>
<protein>
    <recommendedName>
        <fullName evidence="1">Polysaccharide pyruvyl transferase domain-containing protein</fullName>
    </recommendedName>
</protein>
<evidence type="ECO:0000313" key="3">
    <source>
        <dbReference type="Proteomes" id="UP000195221"/>
    </source>
</evidence>
<sequence length="363" mass="40338">MNAPDYYLLHAYSSHNSGDGLLVKLSLKAIRDAGITRTITVVCLDKESFAGYIDDANIRLISLGEFLRGRFLGVFLRQRSVYFGVGGGYLRASSRPEGWKSLIAHGSQILMSSFGGSSRRIYFPQSVGPFDTFAGKLLARIVRSRVERIFLRDDKSVSELAHPAATRTGDLVVLEIAQEAGAGTLRHTRIAAPQVYLVFRDLQNKPYRNAYLERVHALMTLLPDAKLAIQARGRGNSDDVFYREHLGVDNAAMLKDVLAERSAIVVSVRLHGSLESVLAGVPSVHIAYERKGHAAFGDLGLDDFVFHASDFDPIAVANAVRLLVEDEEQYWVRVESNVQRSHEHFVEAIKDELRTFDNADHGR</sequence>
<evidence type="ECO:0000313" key="2">
    <source>
        <dbReference type="EMBL" id="OTP77481.1"/>
    </source>
</evidence>
<dbReference type="PANTHER" id="PTHR36836">
    <property type="entry name" value="COLANIC ACID BIOSYNTHESIS PROTEIN WCAK"/>
    <property type="match status" value="1"/>
</dbReference>
<evidence type="ECO:0000259" key="1">
    <source>
        <dbReference type="Pfam" id="PF04230"/>
    </source>
</evidence>
<dbReference type="AlphaFoldDB" id="A0A242N1C7"/>
<accession>A0A242N1C7</accession>
<reference evidence="2 3" key="1">
    <citation type="submission" date="2017-03" db="EMBL/GenBank/DDBJ databases">
        <title>Genome analysis of strain PAMC 26577.</title>
        <authorList>
            <person name="Oh H.-M."/>
            <person name="Yang J.-A."/>
        </authorList>
    </citation>
    <scope>NUCLEOTIDE SEQUENCE [LARGE SCALE GENOMIC DNA]</scope>
    <source>
        <strain evidence="2 3">PAMC 26577</strain>
    </source>
</reference>
<name>A0A242N1C7_CABSO</name>
<organism evidence="2 3">
    <name type="scientific">Caballeronia sordidicola</name>
    <name type="common">Burkholderia sordidicola</name>
    <dbReference type="NCBI Taxonomy" id="196367"/>
    <lineage>
        <taxon>Bacteria</taxon>
        <taxon>Pseudomonadati</taxon>
        <taxon>Pseudomonadota</taxon>
        <taxon>Betaproteobacteria</taxon>
        <taxon>Burkholderiales</taxon>
        <taxon>Burkholderiaceae</taxon>
        <taxon>Caballeronia</taxon>
    </lineage>
</organism>
<proteinExistence type="predicted"/>
<dbReference type="PANTHER" id="PTHR36836:SF1">
    <property type="entry name" value="COLANIC ACID BIOSYNTHESIS PROTEIN WCAK"/>
    <property type="match status" value="1"/>
</dbReference>
<feature type="domain" description="Polysaccharide pyruvyl transferase" evidence="1">
    <location>
        <begin position="16"/>
        <end position="289"/>
    </location>
</feature>
<dbReference type="Proteomes" id="UP000195221">
    <property type="component" value="Unassembled WGS sequence"/>
</dbReference>
<dbReference type="RefSeq" id="WP_062171941.1">
    <property type="nucleotide sequence ID" value="NZ_MSRG01000024.1"/>
</dbReference>
<dbReference type="InterPro" id="IPR007345">
    <property type="entry name" value="Polysacch_pyruvyl_Trfase"/>
</dbReference>
<gene>
    <name evidence="2" type="ORF">PAMC26577_07590</name>
</gene>
<dbReference type="EMBL" id="NBTZ01000030">
    <property type="protein sequence ID" value="OTP77481.1"/>
    <property type="molecule type" value="Genomic_DNA"/>
</dbReference>
<comment type="caution">
    <text evidence="2">The sequence shown here is derived from an EMBL/GenBank/DDBJ whole genome shotgun (WGS) entry which is preliminary data.</text>
</comment>